<keyword evidence="3 11" id="KW-0479">Metal-binding</keyword>
<dbReference type="GO" id="GO:0005524">
    <property type="term" value="F:ATP binding"/>
    <property type="evidence" value="ECO:0007669"/>
    <property type="project" value="InterPro"/>
</dbReference>
<dbReference type="NCBIfam" id="NF008035">
    <property type="entry name" value="PRK10767.1"/>
    <property type="match status" value="1"/>
</dbReference>
<evidence type="ECO:0000256" key="2">
    <source>
        <dbReference type="ARBA" id="ARBA00022705"/>
    </source>
</evidence>
<keyword evidence="1 11" id="KW-0963">Cytoplasm</keyword>
<feature type="compositionally biased region" description="Basic and acidic residues" evidence="13">
    <location>
        <begin position="387"/>
        <end position="396"/>
    </location>
</feature>
<dbReference type="Pfam" id="PF00226">
    <property type="entry name" value="DnaJ"/>
    <property type="match status" value="1"/>
</dbReference>
<organism evidence="16 17">
    <name type="scientific">bacterium (Candidatus Blackallbacteria) CG17_big_fil_post_rev_8_21_14_2_50_48_46</name>
    <dbReference type="NCBI Taxonomy" id="2014261"/>
    <lineage>
        <taxon>Bacteria</taxon>
        <taxon>Candidatus Blackallbacteria</taxon>
    </lineage>
</organism>
<accession>A0A2M7FYE5</accession>
<feature type="binding site" evidence="11">
    <location>
        <position position="209"/>
    </location>
    <ligand>
        <name>Zn(2+)</name>
        <dbReference type="ChEBI" id="CHEBI:29105"/>
        <label>1</label>
    </ligand>
</feature>
<evidence type="ECO:0000256" key="1">
    <source>
        <dbReference type="ARBA" id="ARBA00022490"/>
    </source>
</evidence>
<dbReference type="PANTHER" id="PTHR43096:SF10">
    <property type="entry name" value="CHAPERONE PROTEIN DNAJ A6, CHLOROPLASTIC"/>
    <property type="match status" value="1"/>
</dbReference>
<dbReference type="SMART" id="SM00271">
    <property type="entry name" value="DnaJ"/>
    <property type="match status" value="1"/>
</dbReference>
<dbReference type="Pfam" id="PF01556">
    <property type="entry name" value="DnaJ_C"/>
    <property type="match status" value="1"/>
</dbReference>
<dbReference type="GO" id="GO:0006260">
    <property type="term" value="P:DNA replication"/>
    <property type="evidence" value="ECO:0007669"/>
    <property type="project" value="UniProtKB-KW"/>
</dbReference>
<dbReference type="GO" id="GO:0051082">
    <property type="term" value="F:unfolded protein binding"/>
    <property type="evidence" value="ECO:0007669"/>
    <property type="project" value="UniProtKB-UniRule"/>
</dbReference>
<feature type="binding site" evidence="11">
    <location>
        <position position="152"/>
    </location>
    <ligand>
        <name>Zn(2+)</name>
        <dbReference type="ChEBI" id="CHEBI:29105"/>
        <label>1</label>
    </ligand>
</feature>
<evidence type="ECO:0000256" key="12">
    <source>
        <dbReference type="PROSITE-ProRule" id="PRU00546"/>
    </source>
</evidence>
<name>A0A2M7FYE5_9BACT</name>
<evidence type="ECO:0000256" key="10">
    <source>
        <dbReference type="ARBA" id="ARBA00067609"/>
    </source>
</evidence>
<keyword evidence="2 11" id="KW-0235">DNA replication</keyword>
<comment type="subunit">
    <text evidence="11">Homodimer.</text>
</comment>
<dbReference type="FunFam" id="1.10.287.110:FF:000031">
    <property type="entry name" value="Molecular chaperone DnaJ"/>
    <property type="match status" value="1"/>
</dbReference>
<evidence type="ECO:0000313" key="17">
    <source>
        <dbReference type="Proteomes" id="UP000231019"/>
    </source>
</evidence>
<dbReference type="FunFam" id="2.60.260.20:FF:000005">
    <property type="entry name" value="Chaperone protein dnaJ 1, mitochondrial"/>
    <property type="match status" value="1"/>
</dbReference>
<dbReference type="CDD" id="cd10747">
    <property type="entry name" value="DnaJ_C"/>
    <property type="match status" value="1"/>
</dbReference>
<dbReference type="InterPro" id="IPR036869">
    <property type="entry name" value="J_dom_sf"/>
</dbReference>
<dbReference type="HAMAP" id="MF_01152">
    <property type="entry name" value="DnaJ"/>
    <property type="match status" value="1"/>
</dbReference>
<dbReference type="PANTHER" id="PTHR43096">
    <property type="entry name" value="DNAJ HOMOLOG 1, MITOCHONDRIAL-RELATED"/>
    <property type="match status" value="1"/>
</dbReference>
<feature type="binding site" evidence="11">
    <location>
        <position position="198"/>
    </location>
    <ligand>
        <name>Zn(2+)</name>
        <dbReference type="ChEBI" id="CHEBI:29105"/>
        <label>2</label>
    </ligand>
</feature>
<dbReference type="SUPFAM" id="SSF46565">
    <property type="entry name" value="Chaperone J-domain"/>
    <property type="match status" value="1"/>
</dbReference>
<feature type="zinc finger region" description="CR-type" evidence="12">
    <location>
        <begin position="139"/>
        <end position="221"/>
    </location>
</feature>
<keyword evidence="8 11" id="KW-0143">Chaperone</keyword>
<dbReference type="PROSITE" id="PS51188">
    <property type="entry name" value="ZF_CR"/>
    <property type="match status" value="1"/>
</dbReference>
<evidence type="ECO:0000259" key="15">
    <source>
        <dbReference type="PROSITE" id="PS51188"/>
    </source>
</evidence>
<dbReference type="EMBL" id="PFFQ01000061">
    <property type="protein sequence ID" value="PIW14355.1"/>
    <property type="molecule type" value="Genomic_DNA"/>
</dbReference>
<dbReference type="InterPro" id="IPR018253">
    <property type="entry name" value="DnaJ_domain_CS"/>
</dbReference>
<dbReference type="GO" id="GO:0009408">
    <property type="term" value="P:response to heat"/>
    <property type="evidence" value="ECO:0007669"/>
    <property type="project" value="InterPro"/>
</dbReference>
<evidence type="ECO:0000256" key="11">
    <source>
        <dbReference type="HAMAP-Rule" id="MF_01152"/>
    </source>
</evidence>
<keyword evidence="6 11" id="KW-0862">Zinc</keyword>
<feature type="repeat" description="CXXCXGXG motif" evidence="11">
    <location>
        <begin position="169"/>
        <end position="176"/>
    </location>
</feature>
<dbReference type="CDD" id="cd06257">
    <property type="entry name" value="DnaJ"/>
    <property type="match status" value="1"/>
</dbReference>
<evidence type="ECO:0000256" key="13">
    <source>
        <dbReference type="SAM" id="MobiDB-lite"/>
    </source>
</evidence>
<evidence type="ECO:0000256" key="4">
    <source>
        <dbReference type="ARBA" id="ARBA00022737"/>
    </source>
</evidence>
<dbReference type="InterPro" id="IPR008971">
    <property type="entry name" value="HSP40/DnaJ_pept-bd"/>
</dbReference>
<evidence type="ECO:0000313" key="16">
    <source>
        <dbReference type="EMBL" id="PIW14355.1"/>
    </source>
</evidence>
<dbReference type="CDD" id="cd10719">
    <property type="entry name" value="DnaJ_zf"/>
    <property type="match status" value="1"/>
</dbReference>
<dbReference type="Proteomes" id="UP000231019">
    <property type="component" value="Unassembled WGS sequence"/>
</dbReference>
<comment type="cofactor">
    <cofactor evidence="11">
        <name>Zn(2+)</name>
        <dbReference type="ChEBI" id="CHEBI:29105"/>
    </cofactor>
    <text evidence="11">Binds 2 Zn(2+) ions per monomer.</text>
</comment>
<dbReference type="Pfam" id="PF00684">
    <property type="entry name" value="DnaJ_CXXCXGXG"/>
    <property type="match status" value="1"/>
</dbReference>
<keyword evidence="7 11" id="KW-0346">Stress response</keyword>
<feature type="repeat" description="CXXCXGXG motif" evidence="11">
    <location>
        <begin position="209"/>
        <end position="216"/>
    </location>
</feature>
<dbReference type="InterPro" id="IPR001305">
    <property type="entry name" value="HSP_DnaJ_Cys-rich_dom"/>
</dbReference>
<dbReference type="NCBIfam" id="TIGR02349">
    <property type="entry name" value="DnaJ_bact"/>
    <property type="match status" value="1"/>
</dbReference>
<keyword evidence="4 11" id="KW-0677">Repeat</keyword>
<comment type="similarity">
    <text evidence="9 11">Belongs to the DnaJ family.</text>
</comment>
<feature type="binding site" evidence="11">
    <location>
        <position position="195"/>
    </location>
    <ligand>
        <name>Zn(2+)</name>
        <dbReference type="ChEBI" id="CHEBI:29105"/>
        <label>2</label>
    </ligand>
</feature>
<feature type="domain" description="J" evidence="14">
    <location>
        <begin position="5"/>
        <end position="69"/>
    </location>
</feature>
<dbReference type="GO" id="GO:0008270">
    <property type="term" value="F:zinc ion binding"/>
    <property type="evidence" value="ECO:0007669"/>
    <property type="project" value="UniProtKB-UniRule"/>
</dbReference>
<feature type="binding site" evidence="11">
    <location>
        <position position="212"/>
    </location>
    <ligand>
        <name>Zn(2+)</name>
        <dbReference type="ChEBI" id="CHEBI:29105"/>
        <label>1</label>
    </ligand>
</feature>
<feature type="repeat" description="CXXCXGXG motif" evidence="11">
    <location>
        <begin position="195"/>
        <end position="202"/>
    </location>
</feature>
<dbReference type="GO" id="GO:0042026">
    <property type="term" value="P:protein refolding"/>
    <property type="evidence" value="ECO:0007669"/>
    <property type="project" value="TreeGrafter"/>
</dbReference>
<feature type="domain" description="CR-type" evidence="15">
    <location>
        <begin position="139"/>
        <end position="221"/>
    </location>
</feature>
<proteinExistence type="inferred from homology"/>
<comment type="function">
    <text evidence="11">Participates actively in the response to hyperosmotic and heat shock by preventing the aggregation of stress-denatured proteins and by disaggregating proteins, also in an autonomous, DnaK-independent fashion. Unfolded proteins bind initially to DnaJ; upon interaction with the DnaJ-bound protein, DnaK hydrolyzes its bound ATP, resulting in the formation of a stable complex. GrpE releases ADP from DnaK; ATP binding to DnaK triggers the release of the substrate protein, thus completing the reaction cycle. Several rounds of ATP-dependent interactions between DnaJ, DnaK and GrpE are required for fully efficient folding. Also involved, together with DnaK and GrpE, in the DNA replication of plasmids through activation of initiation proteins.</text>
</comment>
<dbReference type="GO" id="GO:0031072">
    <property type="term" value="F:heat shock protein binding"/>
    <property type="evidence" value="ECO:0007669"/>
    <property type="project" value="InterPro"/>
</dbReference>
<evidence type="ECO:0000256" key="6">
    <source>
        <dbReference type="ARBA" id="ARBA00022833"/>
    </source>
</evidence>
<feature type="binding site" evidence="11">
    <location>
        <position position="172"/>
    </location>
    <ligand>
        <name>Zn(2+)</name>
        <dbReference type="ChEBI" id="CHEBI:29105"/>
        <label>2</label>
    </ligand>
</feature>
<comment type="caution">
    <text evidence="16">The sequence shown here is derived from an EMBL/GenBank/DDBJ whole genome shotgun (WGS) entry which is preliminary data.</text>
</comment>
<evidence type="ECO:0000259" key="14">
    <source>
        <dbReference type="PROSITE" id="PS50076"/>
    </source>
</evidence>
<dbReference type="AlphaFoldDB" id="A0A2M7FYE5"/>
<dbReference type="FunFam" id="2.10.230.10:FF:000002">
    <property type="entry name" value="Molecular chaperone DnaJ"/>
    <property type="match status" value="1"/>
</dbReference>
<sequence>MSKKDYYEVLGLSREATDADLKKTYRRLARQYHPDVNKEPGAEEMFKEISEAYAVLSDPQQKAAYDRFGHAGLGGFQGGYQGGFDGFGGLGDIFEAFFGRGRDPFQSQRGGGGSSRSRAERGSDLRLDLEVEFRDAIFGMEREINLQHLESCDTCEGSGLEPGTNVVSCPMCRGSGQIQQHQRTAFGTFTHIATCPKCQGKGNIAETPCKSCKGAGREQKKKTLKIKIPPGIDSGVRLHVSGEGDAGLSGGPAGDLYIVLHVLSDAEGVFERQEQNIYTHVSVGYAQAALGDRIEIPTLEGPTTLEIPAGTQPGTVFTLKNKGVPFLNNSALRGDLLVTVEVAVPQKVGGEEKALLESLFVLEKGLSRGEGGFSMQEDGGLVTAEKSTQRGKEKKHGFFDVLKETWKSHHPGKED</sequence>
<evidence type="ECO:0000256" key="9">
    <source>
        <dbReference type="ARBA" id="ARBA00061004"/>
    </source>
</evidence>
<feature type="binding site" evidence="11">
    <location>
        <position position="169"/>
    </location>
    <ligand>
        <name>Zn(2+)</name>
        <dbReference type="ChEBI" id="CHEBI:29105"/>
        <label>2</label>
    </ligand>
</feature>
<keyword evidence="5 11" id="KW-0863">Zinc-finger</keyword>
<comment type="domain">
    <text evidence="11">The J domain is necessary and sufficient to stimulate DnaK ATPase activity. Zinc center 1 plays an important role in the autonomous, DnaK-independent chaperone activity of DnaJ. Zinc center 2 is essential for interaction with DnaK and for DnaJ activity.</text>
</comment>
<dbReference type="PRINTS" id="PR00625">
    <property type="entry name" value="JDOMAIN"/>
</dbReference>
<dbReference type="InterPro" id="IPR002939">
    <property type="entry name" value="DnaJ_C"/>
</dbReference>
<protein>
    <recommendedName>
        <fullName evidence="10 11">Chaperone protein DnaJ</fullName>
    </recommendedName>
</protein>
<dbReference type="Gene3D" id="1.10.287.110">
    <property type="entry name" value="DnaJ domain"/>
    <property type="match status" value="1"/>
</dbReference>
<evidence type="ECO:0000256" key="7">
    <source>
        <dbReference type="ARBA" id="ARBA00023016"/>
    </source>
</evidence>
<dbReference type="SUPFAM" id="SSF49493">
    <property type="entry name" value="HSP40/DnaJ peptide-binding domain"/>
    <property type="match status" value="2"/>
</dbReference>
<evidence type="ECO:0000256" key="8">
    <source>
        <dbReference type="ARBA" id="ARBA00023186"/>
    </source>
</evidence>
<feature type="region of interest" description="Disordered" evidence="13">
    <location>
        <begin position="372"/>
        <end position="396"/>
    </location>
</feature>
<gene>
    <name evidence="11 16" type="primary">dnaJ</name>
    <name evidence="16" type="ORF">COW36_22350</name>
</gene>
<dbReference type="PROSITE" id="PS50076">
    <property type="entry name" value="DNAJ_2"/>
    <property type="match status" value="1"/>
</dbReference>
<dbReference type="PROSITE" id="PS00636">
    <property type="entry name" value="DNAJ_1"/>
    <property type="match status" value="1"/>
</dbReference>
<dbReference type="InterPro" id="IPR001623">
    <property type="entry name" value="DnaJ_domain"/>
</dbReference>
<dbReference type="InterPro" id="IPR036410">
    <property type="entry name" value="HSP_DnaJ_Cys-rich_dom_sf"/>
</dbReference>
<dbReference type="Gene3D" id="2.10.230.10">
    <property type="entry name" value="Heat shock protein DnaJ, cysteine-rich domain"/>
    <property type="match status" value="1"/>
</dbReference>
<evidence type="ECO:0000256" key="5">
    <source>
        <dbReference type="ARBA" id="ARBA00022771"/>
    </source>
</evidence>
<dbReference type="InterPro" id="IPR012724">
    <property type="entry name" value="DnaJ"/>
</dbReference>
<feature type="repeat" description="CXXCXGXG motif" evidence="11">
    <location>
        <begin position="152"/>
        <end position="159"/>
    </location>
</feature>
<comment type="subcellular location">
    <subcellularLocation>
        <location evidence="11">Cytoplasm</location>
    </subcellularLocation>
</comment>
<dbReference type="SUPFAM" id="SSF57938">
    <property type="entry name" value="DnaJ/Hsp40 cysteine-rich domain"/>
    <property type="match status" value="1"/>
</dbReference>
<dbReference type="Gene3D" id="2.60.260.20">
    <property type="entry name" value="Urease metallochaperone UreE, N-terminal domain"/>
    <property type="match status" value="2"/>
</dbReference>
<evidence type="ECO:0000256" key="3">
    <source>
        <dbReference type="ARBA" id="ARBA00022723"/>
    </source>
</evidence>
<dbReference type="GO" id="GO:0005737">
    <property type="term" value="C:cytoplasm"/>
    <property type="evidence" value="ECO:0007669"/>
    <property type="project" value="UniProtKB-SubCell"/>
</dbReference>
<feature type="binding site" evidence="11">
    <location>
        <position position="155"/>
    </location>
    <ligand>
        <name>Zn(2+)</name>
        <dbReference type="ChEBI" id="CHEBI:29105"/>
        <label>1</label>
    </ligand>
</feature>
<reference evidence="16 17" key="1">
    <citation type="submission" date="2017-09" db="EMBL/GenBank/DDBJ databases">
        <title>Depth-based differentiation of microbial function through sediment-hosted aquifers and enrichment of novel symbionts in the deep terrestrial subsurface.</title>
        <authorList>
            <person name="Probst A.J."/>
            <person name="Ladd B."/>
            <person name="Jarett J.K."/>
            <person name="Geller-Mcgrath D.E."/>
            <person name="Sieber C.M."/>
            <person name="Emerson J.B."/>
            <person name="Anantharaman K."/>
            <person name="Thomas B.C."/>
            <person name="Malmstrom R."/>
            <person name="Stieglmeier M."/>
            <person name="Klingl A."/>
            <person name="Woyke T."/>
            <person name="Ryan C.M."/>
            <person name="Banfield J.F."/>
        </authorList>
    </citation>
    <scope>NUCLEOTIDE SEQUENCE [LARGE SCALE GENOMIC DNA]</scope>
    <source>
        <strain evidence="16">CG17_big_fil_post_rev_8_21_14_2_50_48_46</strain>
    </source>
</reference>